<dbReference type="Proteomes" id="UP000245086">
    <property type="component" value="Unassembled WGS sequence"/>
</dbReference>
<name>A0A2P2EC34_9PROT</name>
<keyword evidence="2" id="KW-1185">Reference proteome</keyword>
<evidence type="ECO:0000313" key="1">
    <source>
        <dbReference type="EMBL" id="GBF58640.1"/>
    </source>
</evidence>
<accession>A0A2P2EC34</accession>
<reference evidence="1 2" key="1">
    <citation type="journal article" date="2018" name="Genome Announc.">
        <title>Draft Genome Sequence of "Candidatus Phycosocius bacilliformis," an Alphaproteobacterial Ectosymbiont of the Hydrocarbon-Producing Green Alga Botryococcus braunii.</title>
        <authorList>
            <person name="Tanabe Y."/>
            <person name="Yamaguchi H."/>
            <person name="Watanabe M.M."/>
        </authorList>
    </citation>
    <scope>NUCLEOTIDE SEQUENCE [LARGE SCALE GENOMIC DNA]</scope>
    <source>
        <strain evidence="1 2">BOTRYCO-2</strain>
    </source>
</reference>
<proteinExistence type="predicted"/>
<organism evidence="1 2">
    <name type="scientific">Candidatus Phycosocius bacilliformis</name>
    <dbReference type="NCBI Taxonomy" id="1445552"/>
    <lineage>
        <taxon>Bacteria</taxon>
        <taxon>Pseudomonadati</taxon>
        <taxon>Pseudomonadota</taxon>
        <taxon>Alphaproteobacteria</taxon>
        <taxon>Caulobacterales</taxon>
        <taxon>Caulobacterales incertae sedis</taxon>
        <taxon>Candidatus Phycosocius</taxon>
    </lineage>
</organism>
<protein>
    <submittedName>
        <fullName evidence="1">Uncharacterized protein</fullName>
    </submittedName>
</protein>
<dbReference type="AlphaFoldDB" id="A0A2P2EC34"/>
<sequence length="42" mass="4984">MSKRPVMKHSKQMNNLDNLQIKIQVSKIWFLVSTLPLVEKLF</sequence>
<evidence type="ECO:0000313" key="2">
    <source>
        <dbReference type="Proteomes" id="UP000245086"/>
    </source>
</evidence>
<comment type="caution">
    <text evidence="1">The sequence shown here is derived from an EMBL/GenBank/DDBJ whole genome shotgun (WGS) entry which is preliminary data.</text>
</comment>
<dbReference type="EMBL" id="BFBR01000007">
    <property type="protein sequence ID" value="GBF58640.1"/>
    <property type="molecule type" value="Genomic_DNA"/>
</dbReference>
<gene>
    <name evidence="1" type="ORF">PbB2_02328</name>
</gene>